<evidence type="ECO:0000256" key="7">
    <source>
        <dbReference type="ARBA" id="ARBA00039680"/>
    </source>
</evidence>
<comment type="similarity">
    <text evidence="1">Belongs to the carbon-nitrogen hydrolase superfamily. BTD/VNN family.</text>
</comment>
<comment type="function">
    <text evidence="5">Catalytic release of biotin from biocytin, the product of biotin-dependent carboxylases degradation.</text>
</comment>
<dbReference type="KEGG" id="pmrn:116948225"/>
<dbReference type="GO" id="GO:0047708">
    <property type="term" value="F:biotinidase activity"/>
    <property type="evidence" value="ECO:0007669"/>
    <property type="project" value="UniProtKB-EC"/>
</dbReference>
<feature type="region of interest" description="Disordered" evidence="9">
    <location>
        <begin position="34"/>
        <end position="65"/>
    </location>
</feature>
<dbReference type="SUPFAM" id="SSF56317">
    <property type="entry name" value="Carbon-nitrogen hydrolase"/>
    <property type="match status" value="1"/>
</dbReference>
<feature type="region of interest" description="Disordered" evidence="9">
    <location>
        <begin position="389"/>
        <end position="431"/>
    </location>
</feature>
<dbReference type="Pfam" id="PF00795">
    <property type="entry name" value="CN_hydrolase"/>
    <property type="match status" value="1"/>
</dbReference>
<feature type="chain" id="PRO_5042559723" description="Biotinidase" evidence="10">
    <location>
        <begin position="24"/>
        <end position="613"/>
    </location>
</feature>
<accession>A0AAJ7X5B7</accession>
<dbReference type="Gene3D" id="3.60.110.10">
    <property type="entry name" value="Carbon-nitrogen hydrolase"/>
    <property type="match status" value="1"/>
</dbReference>
<gene>
    <name evidence="13" type="primary">BTD</name>
</gene>
<evidence type="ECO:0000256" key="9">
    <source>
        <dbReference type="SAM" id="MobiDB-lite"/>
    </source>
</evidence>
<feature type="signal peptide" evidence="10">
    <location>
        <begin position="1"/>
        <end position="23"/>
    </location>
</feature>
<dbReference type="InterPro" id="IPR012101">
    <property type="entry name" value="Biotinidase-like_euk"/>
</dbReference>
<keyword evidence="2 10" id="KW-0732">Signal</keyword>
<evidence type="ECO:0000313" key="13">
    <source>
        <dbReference type="RefSeq" id="XP_032820613.1"/>
    </source>
</evidence>
<dbReference type="Pfam" id="PF19018">
    <property type="entry name" value="Vanin_C"/>
    <property type="match status" value="1"/>
</dbReference>
<dbReference type="InterPro" id="IPR036526">
    <property type="entry name" value="C-N_Hydrolase_sf"/>
</dbReference>
<dbReference type="FunFam" id="3.60.110.10:FF:000001">
    <property type="entry name" value="biotinidase isoform X1"/>
    <property type="match status" value="1"/>
</dbReference>
<dbReference type="PANTHER" id="PTHR10609:SF14">
    <property type="entry name" value="BIOTINIDASE"/>
    <property type="match status" value="1"/>
</dbReference>
<dbReference type="AlphaFoldDB" id="A0AAJ7X5B7"/>
<reference evidence="13" key="1">
    <citation type="submission" date="2025-08" db="UniProtKB">
        <authorList>
            <consortium name="RefSeq"/>
        </authorList>
    </citation>
    <scope>IDENTIFICATION</scope>
    <source>
        <tissue evidence="13">Sperm</tissue>
    </source>
</reference>
<dbReference type="GeneID" id="116948225"/>
<evidence type="ECO:0000259" key="11">
    <source>
        <dbReference type="PROSITE" id="PS50263"/>
    </source>
</evidence>
<evidence type="ECO:0000256" key="5">
    <source>
        <dbReference type="ARBA" id="ARBA00037073"/>
    </source>
</evidence>
<evidence type="ECO:0000256" key="4">
    <source>
        <dbReference type="ARBA" id="ARBA00023180"/>
    </source>
</evidence>
<dbReference type="Proteomes" id="UP001318040">
    <property type="component" value="Chromosome 2"/>
</dbReference>
<dbReference type="CDD" id="cd07567">
    <property type="entry name" value="biotinidase_like"/>
    <property type="match status" value="1"/>
</dbReference>
<evidence type="ECO:0000256" key="10">
    <source>
        <dbReference type="SAM" id="SignalP"/>
    </source>
</evidence>
<protein>
    <recommendedName>
        <fullName evidence="7">Biotinidase</fullName>
        <ecNumber evidence="6">3.5.1.12</ecNumber>
    </recommendedName>
</protein>
<dbReference type="PANTHER" id="PTHR10609">
    <property type="entry name" value="BIOTINIDASE-RELATED"/>
    <property type="match status" value="1"/>
</dbReference>
<sequence length="613" mass="66431">MSSGQSQRALLLVTATLLLVTAALLVLGRGAAGDAGGEAAPHGAARGRDGDDEPEPRGPTEPTGPWFRAAVSEFASVVSPFPPAVPRSRSEALAHMGMNVAAMGRDAQLARNKGAQIIVFPEYGLFGFGFTRDSILPYLEHVPDPAAIIWNPCLEPDRFPNTEVLRNLSCIARDEGLYVVANMGDVLPCLVDHDKGCPPDGRFQFNTNVAFSSEGTLVARYRKNNLYFEQAFDFPPTVEYSIFDTPFAGRIGLITCFDILFYEPAVALVEKHGVRHIAFPTAWIDQLPLLTSVQIQRAFAYGLNVTLMASNQHHPEKGMVGSGVYGPDVTVYSYDAESEQGRLLVADLPVLSDVLTDAQSGVPYGTGEDDSWALRSGALQGSMADEVAREMKNSASRNVVGEKPDMLNGQPPQGRQKKDQACDDESAPVPLAGADKRGAFVKREGQSGGSRMADEFYASMMYDNYTFKALQGPAGEVQVCHGELCCWLTYRSSGDVRELYALGAFDGLHTVNGRYYTQVCALVRCSGEERASCGQPVTQASTLVDFTLRGNFSTQHVYPCILGSGMRLEAPDSFRRDAGGQRFLTATATEHGLITAEMYGRDYERDSMGAKPH</sequence>
<evidence type="ECO:0000256" key="8">
    <source>
        <dbReference type="ARBA" id="ARBA00043697"/>
    </source>
</evidence>
<name>A0AAJ7X5B7_PETMA</name>
<comment type="catalytic activity">
    <reaction evidence="8">
        <text>biocytin + H2O = biotin + L-lysine</text>
        <dbReference type="Rhea" id="RHEA:77171"/>
        <dbReference type="ChEBI" id="CHEBI:15377"/>
        <dbReference type="ChEBI" id="CHEBI:32551"/>
        <dbReference type="ChEBI" id="CHEBI:57586"/>
        <dbReference type="ChEBI" id="CHEBI:195545"/>
        <dbReference type="EC" id="3.5.1.12"/>
    </reaction>
</comment>
<organism evidence="12 13">
    <name type="scientific">Petromyzon marinus</name>
    <name type="common">Sea lamprey</name>
    <dbReference type="NCBI Taxonomy" id="7757"/>
    <lineage>
        <taxon>Eukaryota</taxon>
        <taxon>Metazoa</taxon>
        <taxon>Chordata</taxon>
        <taxon>Craniata</taxon>
        <taxon>Vertebrata</taxon>
        <taxon>Cyclostomata</taxon>
        <taxon>Hyperoartia</taxon>
        <taxon>Petromyzontiformes</taxon>
        <taxon>Petromyzontidae</taxon>
        <taxon>Petromyzon</taxon>
    </lineage>
</organism>
<evidence type="ECO:0000256" key="6">
    <source>
        <dbReference type="ARBA" id="ARBA00039012"/>
    </source>
</evidence>
<dbReference type="RefSeq" id="XP_032820613.1">
    <property type="nucleotide sequence ID" value="XM_032964722.1"/>
</dbReference>
<evidence type="ECO:0000256" key="3">
    <source>
        <dbReference type="ARBA" id="ARBA00022801"/>
    </source>
</evidence>
<dbReference type="InterPro" id="IPR040154">
    <property type="entry name" value="Biotinidase/VNN"/>
</dbReference>
<evidence type="ECO:0000313" key="12">
    <source>
        <dbReference type="Proteomes" id="UP001318040"/>
    </source>
</evidence>
<keyword evidence="3" id="KW-0378">Hydrolase</keyword>
<dbReference type="EC" id="3.5.1.12" evidence="6"/>
<evidence type="ECO:0000256" key="2">
    <source>
        <dbReference type="ARBA" id="ARBA00022729"/>
    </source>
</evidence>
<dbReference type="CTD" id="686"/>
<keyword evidence="4" id="KW-0325">Glycoprotein</keyword>
<dbReference type="InterPro" id="IPR043957">
    <property type="entry name" value="Vanin_C"/>
</dbReference>
<evidence type="ECO:0000256" key="1">
    <source>
        <dbReference type="ARBA" id="ARBA00008225"/>
    </source>
</evidence>
<dbReference type="PROSITE" id="PS50263">
    <property type="entry name" value="CN_HYDROLASE"/>
    <property type="match status" value="1"/>
</dbReference>
<feature type="domain" description="CN hydrolase" evidence="11">
    <location>
        <begin position="81"/>
        <end position="350"/>
    </location>
</feature>
<proteinExistence type="inferred from homology"/>
<dbReference type="InterPro" id="IPR003010">
    <property type="entry name" value="C-N_Hydrolase"/>
</dbReference>
<keyword evidence="12" id="KW-1185">Reference proteome</keyword>